<name>A0A809RII2_9PROT</name>
<sequence>MLYRDGQGVPQDYAQAVTWTRKSADQGLAVAQVNLGLLYRDGHGVPQDYAQAAAWYRKAADQGEVHAQNNLGIVYLNGRGVPQNYIQAASWFRKSAEQGFALAQNNLGAMYRKGQGIIQNNIIAYALYNLSASQDQSHDNPALSNRNDLVSIMTEAEIESGQALTQKMIANGVTVAIDAYLGVQQKHSSTHQNKKQKLLNN</sequence>
<protein>
    <recommendedName>
        <fullName evidence="3">Sel1 repeat family protein</fullName>
    </recommendedName>
</protein>
<dbReference type="InterPro" id="IPR011990">
    <property type="entry name" value="TPR-like_helical_dom_sf"/>
</dbReference>
<dbReference type="KEGG" id="sniv:SFSGTM_20230"/>
<dbReference type="PANTHER" id="PTHR43628:SF1">
    <property type="entry name" value="CHITIN SYNTHASE REGULATORY FACTOR 2-RELATED"/>
    <property type="match status" value="1"/>
</dbReference>
<dbReference type="InterPro" id="IPR052945">
    <property type="entry name" value="Mitotic_Regulator"/>
</dbReference>
<proteinExistence type="predicted"/>
<dbReference type="Pfam" id="PF08238">
    <property type="entry name" value="Sel1"/>
    <property type="match status" value="4"/>
</dbReference>
<evidence type="ECO:0000313" key="1">
    <source>
        <dbReference type="EMBL" id="BBP01315.1"/>
    </source>
</evidence>
<organism evidence="1 2">
    <name type="scientific">Sulfuriferula nivalis</name>
    <dbReference type="NCBI Taxonomy" id="2675298"/>
    <lineage>
        <taxon>Bacteria</taxon>
        <taxon>Pseudomonadati</taxon>
        <taxon>Pseudomonadota</taxon>
        <taxon>Betaproteobacteria</taxon>
        <taxon>Nitrosomonadales</taxon>
        <taxon>Sulfuricellaceae</taxon>
        <taxon>Sulfuriferula</taxon>
    </lineage>
</organism>
<keyword evidence="2" id="KW-1185">Reference proteome</keyword>
<gene>
    <name evidence="1" type="ORF">SFSGTM_20230</name>
</gene>
<dbReference type="SMART" id="SM00671">
    <property type="entry name" value="SEL1"/>
    <property type="match status" value="4"/>
</dbReference>
<dbReference type="InterPro" id="IPR006597">
    <property type="entry name" value="Sel1-like"/>
</dbReference>
<dbReference type="Proteomes" id="UP000463939">
    <property type="component" value="Chromosome"/>
</dbReference>
<evidence type="ECO:0008006" key="3">
    <source>
        <dbReference type="Google" id="ProtNLM"/>
    </source>
</evidence>
<dbReference type="EMBL" id="AP021881">
    <property type="protein sequence ID" value="BBP01315.1"/>
    <property type="molecule type" value="Genomic_DNA"/>
</dbReference>
<reference evidence="2" key="1">
    <citation type="submission" date="2019-11" db="EMBL/GenBank/DDBJ databases">
        <title>Isolation and characterization of a novel species in the genus Sulfuriferula.</title>
        <authorList>
            <person name="Mochizuki J."/>
            <person name="Kojima H."/>
            <person name="Fukui M."/>
        </authorList>
    </citation>
    <scope>NUCLEOTIDE SEQUENCE [LARGE SCALE GENOMIC DNA]</scope>
    <source>
        <strain evidence="2">SGTM</strain>
    </source>
</reference>
<dbReference type="Gene3D" id="1.25.40.10">
    <property type="entry name" value="Tetratricopeptide repeat domain"/>
    <property type="match status" value="1"/>
</dbReference>
<dbReference type="PANTHER" id="PTHR43628">
    <property type="entry name" value="ACTIVATOR OF C KINASE PROTEIN 1-RELATED"/>
    <property type="match status" value="1"/>
</dbReference>
<dbReference type="AlphaFoldDB" id="A0A809RII2"/>
<dbReference type="SUPFAM" id="SSF81901">
    <property type="entry name" value="HCP-like"/>
    <property type="match status" value="1"/>
</dbReference>
<accession>A0A809RII2</accession>
<evidence type="ECO:0000313" key="2">
    <source>
        <dbReference type="Proteomes" id="UP000463939"/>
    </source>
</evidence>